<dbReference type="EMBL" id="JARJLM010000416">
    <property type="protein sequence ID" value="MDF3836104.1"/>
    <property type="molecule type" value="Genomic_DNA"/>
</dbReference>
<organism evidence="3 4">
    <name type="scientific">Cupriavidus basilensis</name>
    <dbReference type="NCBI Taxonomy" id="68895"/>
    <lineage>
        <taxon>Bacteria</taxon>
        <taxon>Pseudomonadati</taxon>
        <taxon>Pseudomonadota</taxon>
        <taxon>Betaproteobacteria</taxon>
        <taxon>Burkholderiales</taxon>
        <taxon>Burkholderiaceae</taxon>
        <taxon>Cupriavidus</taxon>
    </lineage>
</organism>
<dbReference type="RefSeq" id="WP_276266692.1">
    <property type="nucleotide sequence ID" value="NZ_JARJLM010000416.1"/>
</dbReference>
<dbReference type="Gene3D" id="3.30.450.180">
    <property type="match status" value="1"/>
</dbReference>
<sequence length="280" mass="30666">MRDHALPSEPPASPLASPGTANPRELAREAVLGRFLRAHRERLAPAEVGLAPGRRRRTPGLRREELAQLAGLSATWVTWLEQGRPVALSARALASLAGALRLSRAERAYLFELAGRRDPMQAQDGHVPATVMASVEAIKGPAYLLDRQWNALAWNAAAAGLFVGWLDPASGERNLLRSMFLSQPLQALVEDWPHRAARLVAEFRAHSIRHAEDPPTRALVEGLLAESPAFRADWLSQDVEERQGGRRGFRHPLHGLLHFEQLTLVPAAAPGLTLVMLMPA</sequence>
<dbReference type="Gene3D" id="1.10.260.40">
    <property type="entry name" value="lambda repressor-like DNA-binding domains"/>
    <property type="match status" value="1"/>
</dbReference>
<dbReference type="Pfam" id="PF17765">
    <property type="entry name" value="MLTR_LBD"/>
    <property type="match status" value="1"/>
</dbReference>
<evidence type="ECO:0000256" key="1">
    <source>
        <dbReference type="SAM" id="MobiDB-lite"/>
    </source>
</evidence>
<proteinExistence type="predicted"/>
<dbReference type="SUPFAM" id="SSF47413">
    <property type="entry name" value="lambda repressor-like DNA-binding domains"/>
    <property type="match status" value="1"/>
</dbReference>
<dbReference type="InterPro" id="IPR001387">
    <property type="entry name" value="Cro/C1-type_HTH"/>
</dbReference>
<accession>A0ABT6ATZ8</accession>
<dbReference type="PANTHER" id="PTHR35010">
    <property type="entry name" value="BLL4672 PROTEIN-RELATED"/>
    <property type="match status" value="1"/>
</dbReference>
<name>A0ABT6ATZ8_9BURK</name>
<gene>
    <name evidence="3" type="ORF">P3W85_24585</name>
</gene>
<keyword evidence="4" id="KW-1185">Reference proteome</keyword>
<protein>
    <submittedName>
        <fullName evidence="3">Helix-turn-helix transcriptional regulator</fullName>
    </submittedName>
</protein>
<evidence type="ECO:0000313" key="3">
    <source>
        <dbReference type="EMBL" id="MDF3836104.1"/>
    </source>
</evidence>
<evidence type="ECO:0000313" key="4">
    <source>
        <dbReference type="Proteomes" id="UP001216674"/>
    </source>
</evidence>
<feature type="domain" description="HTH cro/C1-type" evidence="2">
    <location>
        <begin position="35"/>
        <end position="107"/>
    </location>
</feature>
<comment type="caution">
    <text evidence="3">The sequence shown here is derived from an EMBL/GenBank/DDBJ whole genome shotgun (WGS) entry which is preliminary data.</text>
</comment>
<dbReference type="InterPro" id="IPR010982">
    <property type="entry name" value="Lambda_DNA-bd_dom_sf"/>
</dbReference>
<dbReference type="SMART" id="SM00530">
    <property type="entry name" value="HTH_XRE"/>
    <property type="match status" value="1"/>
</dbReference>
<dbReference type="Pfam" id="PF13560">
    <property type="entry name" value="HTH_31"/>
    <property type="match status" value="1"/>
</dbReference>
<dbReference type="InterPro" id="IPR041413">
    <property type="entry name" value="MLTR_LBD"/>
</dbReference>
<dbReference type="Proteomes" id="UP001216674">
    <property type="component" value="Unassembled WGS sequence"/>
</dbReference>
<reference evidence="3 4" key="1">
    <citation type="submission" date="2023-03" db="EMBL/GenBank/DDBJ databases">
        <title>Draft assemblies of triclosan tolerant bacteria isolated from returned activated sludge.</title>
        <authorList>
            <person name="Van Hamelsveld S."/>
        </authorList>
    </citation>
    <scope>NUCLEOTIDE SEQUENCE [LARGE SCALE GENOMIC DNA]</scope>
    <source>
        <strain evidence="3 4">GW210010_S58</strain>
    </source>
</reference>
<feature type="region of interest" description="Disordered" evidence="1">
    <location>
        <begin position="1"/>
        <end position="22"/>
    </location>
</feature>
<dbReference type="PANTHER" id="PTHR35010:SF2">
    <property type="entry name" value="BLL4672 PROTEIN"/>
    <property type="match status" value="1"/>
</dbReference>
<evidence type="ECO:0000259" key="2">
    <source>
        <dbReference type="SMART" id="SM00530"/>
    </source>
</evidence>